<evidence type="ECO:0000256" key="3">
    <source>
        <dbReference type="ARBA" id="ARBA00022617"/>
    </source>
</evidence>
<dbReference type="InterPro" id="IPR017972">
    <property type="entry name" value="Cyt_P450_CS"/>
</dbReference>
<dbReference type="PANTHER" id="PTHR46206:SF2">
    <property type="entry name" value="CYTOCHROME P450 MONOOXYGENASE AUSG-RELATED"/>
    <property type="match status" value="1"/>
</dbReference>
<keyword evidence="5 9" id="KW-0560">Oxidoreductase</keyword>
<keyword evidence="6 8" id="KW-0408">Iron</keyword>
<dbReference type="VEuPathDB" id="FungiDB:AO090011000412"/>
<evidence type="ECO:0000256" key="8">
    <source>
        <dbReference type="PIRSR" id="PIRSR602403-1"/>
    </source>
</evidence>
<dbReference type="PRINTS" id="PR00465">
    <property type="entry name" value="EP450IV"/>
</dbReference>
<dbReference type="GO" id="GO:0005506">
    <property type="term" value="F:iron ion binding"/>
    <property type="evidence" value="ECO:0007669"/>
    <property type="project" value="InterPro"/>
</dbReference>
<dbReference type="GO" id="GO:0019748">
    <property type="term" value="P:secondary metabolic process"/>
    <property type="evidence" value="ECO:0007669"/>
    <property type="project" value="UniProtKB-ARBA"/>
</dbReference>
<evidence type="ECO:0000256" key="5">
    <source>
        <dbReference type="ARBA" id="ARBA00023002"/>
    </source>
</evidence>
<dbReference type="PROSITE" id="PS00086">
    <property type="entry name" value="CYTOCHROME_P450"/>
    <property type="match status" value="1"/>
</dbReference>
<dbReference type="InterPro" id="IPR001128">
    <property type="entry name" value="Cyt_P450"/>
</dbReference>
<keyword evidence="4 8" id="KW-0479">Metal-binding</keyword>
<gene>
    <name evidence="10" type="ORF">OAory_01090780</name>
</gene>
<keyword evidence="3 8" id="KW-0349">Heme</keyword>
<comment type="cofactor">
    <cofactor evidence="1 8">
        <name>heme</name>
        <dbReference type="ChEBI" id="CHEBI:30413"/>
    </cofactor>
</comment>
<dbReference type="OrthoDB" id="1844152at2759"/>
<reference evidence="10 11" key="1">
    <citation type="submission" date="2016-10" db="EMBL/GenBank/DDBJ databases">
        <title>Genome sequencing of Aspergillus oryzae BCC7051.</title>
        <authorList>
            <person name="Thammarongtham C."/>
            <person name="Vorapreeda T."/>
            <person name="Nookaew I."/>
            <person name="Srisuk T."/>
            <person name="Land M."/>
            <person name="Jeennor S."/>
            <person name="Laoteng K."/>
        </authorList>
    </citation>
    <scope>NUCLEOTIDE SEQUENCE [LARGE SCALE GENOMIC DNA]</scope>
    <source>
        <strain evidence="10 11">BCC7051</strain>
    </source>
</reference>
<keyword evidence="7 9" id="KW-0503">Monooxygenase</keyword>
<dbReference type="InterPro" id="IPR036396">
    <property type="entry name" value="Cyt_P450_sf"/>
</dbReference>
<evidence type="ECO:0000256" key="2">
    <source>
        <dbReference type="ARBA" id="ARBA00010617"/>
    </source>
</evidence>
<dbReference type="GO" id="GO:0020037">
    <property type="term" value="F:heme binding"/>
    <property type="evidence" value="ECO:0007669"/>
    <property type="project" value="InterPro"/>
</dbReference>
<dbReference type="PRINTS" id="PR00385">
    <property type="entry name" value="P450"/>
</dbReference>
<organism evidence="10 11">
    <name type="scientific">Aspergillus oryzae</name>
    <name type="common">Yellow koji mold</name>
    <dbReference type="NCBI Taxonomy" id="5062"/>
    <lineage>
        <taxon>Eukaryota</taxon>
        <taxon>Fungi</taxon>
        <taxon>Dikarya</taxon>
        <taxon>Ascomycota</taxon>
        <taxon>Pezizomycotina</taxon>
        <taxon>Eurotiomycetes</taxon>
        <taxon>Eurotiomycetidae</taxon>
        <taxon>Eurotiales</taxon>
        <taxon>Aspergillaceae</taxon>
        <taxon>Aspergillus</taxon>
        <taxon>Aspergillus subgen. Circumdati</taxon>
    </lineage>
</organism>
<protein>
    <submittedName>
        <fullName evidence="10">Cytochrome P450</fullName>
    </submittedName>
</protein>
<evidence type="ECO:0000313" key="10">
    <source>
        <dbReference type="EMBL" id="OOO06875.1"/>
    </source>
</evidence>
<dbReference type="InterPro" id="IPR002403">
    <property type="entry name" value="Cyt_P450_E_grp-IV"/>
</dbReference>
<accession>A0A1S9DCT0</accession>
<dbReference type="eggNOG" id="KOG0158">
    <property type="taxonomic scope" value="Eukaryota"/>
</dbReference>
<comment type="similarity">
    <text evidence="2 9">Belongs to the cytochrome P450 family.</text>
</comment>
<evidence type="ECO:0000256" key="9">
    <source>
        <dbReference type="RuleBase" id="RU000461"/>
    </source>
</evidence>
<dbReference type="PANTHER" id="PTHR46206">
    <property type="entry name" value="CYTOCHROME P450"/>
    <property type="match status" value="1"/>
</dbReference>
<feature type="binding site" description="axial binding residue" evidence="8">
    <location>
        <position position="485"/>
    </location>
    <ligand>
        <name>heme</name>
        <dbReference type="ChEBI" id="CHEBI:30413"/>
    </ligand>
    <ligandPart>
        <name>Fe</name>
        <dbReference type="ChEBI" id="CHEBI:18248"/>
    </ligandPart>
</feature>
<comment type="caution">
    <text evidence="10">The sequence shown here is derived from an EMBL/GenBank/DDBJ whole genome shotgun (WGS) entry which is preliminary data.</text>
</comment>
<dbReference type="Gene3D" id="1.10.630.10">
    <property type="entry name" value="Cytochrome P450"/>
    <property type="match status" value="1"/>
</dbReference>
<proteinExistence type="inferred from homology"/>
<evidence type="ECO:0000256" key="4">
    <source>
        <dbReference type="ARBA" id="ARBA00022723"/>
    </source>
</evidence>
<dbReference type="GO" id="GO:0004497">
    <property type="term" value="F:monooxygenase activity"/>
    <property type="evidence" value="ECO:0007669"/>
    <property type="project" value="UniProtKB-KW"/>
</dbReference>
<evidence type="ECO:0000256" key="7">
    <source>
        <dbReference type="ARBA" id="ARBA00023033"/>
    </source>
</evidence>
<evidence type="ECO:0000256" key="1">
    <source>
        <dbReference type="ARBA" id="ARBA00001971"/>
    </source>
</evidence>
<dbReference type="Pfam" id="PF00067">
    <property type="entry name" value="p450"/>
    <property type="match status" value="1"/>
</dbReference>
<dbReference type="GO" id="GO:0016705">
    <property type="term" value="F:oxidoreductase activity, acting on paired donors, with incorporation or reduction of molecular oxygen"/>
    <property type="evidence" value="ECO:0007669"/>
    <property type="project" value="InterPro"/>
</dbReference>
<name>A0A1S9DCT0_ASPOZ</name>
<dbReference type="EMBL" id="MKZY01000007">
    <property type="protein sequence ID" value="OOO06875.1"/>
    <property type="molecule type" value="Genomic_DNA"/>
</dbReference>
<dbReference type="Proteomes" id="UP000190312">
    <property type="component" value="Unassembled WGS sequence"/>
</dbReference>
<sequence>MDHFNLAGSESNTSITSLEWLGIKNSFTGSHWAHITGLSELHPTGFLCLIATLIIGIVHLTRGPKPTVLPVVNPPGTFELTANRVKKEWLVDARQIIRRGFEKFPGKPFNMIAADVGLTTVLPPEYASEIRNNPSLSFVAFMAHLFFSELPGFEPTREGMFDNDIGITVVHKYLTVNLARITEPLSREATAALKDIFTDNSEWHDANLKAINLALVARLSSRIFLGEELCRNEEWLKITVNYTVDVMKAAERLRRVPGPLRRIVHWFLPEAQKCRDEVKRAGKVIRPVLEKRRREKATMESEGKEALQYNDAIEWFEQMAKSQGTSYDPEVVQLFLSTVAIHTTSDLLTVVMADLARNPEIIEPLREEISSVLRDGGWKKTSLTDMKLLDSVLKESLRLKPIAVVSMRRVAMDHLKLSDGTFLPKGTKMAVSSHRMWDPDVYENPEQWDGFRYVNLRETPGRDKHALFVSTSERHLGFGHGKHACPGRFFASSELKVALCHILMKYDFELAPGTVVQHRYSGASYYADPAIRVMLRRRNVALPSWFER</sequence>
<evidence type="ECO:0000313" key="11">
    <source>
        <dbReference type="Proteomes" id="UP000190312"/>
    </source>
</evidence>
<dbReference type="SUPFAM" id="SSF48264">
    <property type="entry name" value="Cytochrome P450"/>
    <property type="match status" value="1"/>
</dbReference>
<evidence type="ECO:0000256" key="6">
    <source>
        <dbReference type="ARBA" id="ARBA00023004"/>
    </source>
</evidence>
<dbReference type="CDD" id="cd11041">
    <property type="entry name" value="CYP503A1-like"/>
    <property type="match status" value="1"/>
</dbReference>
<dbReference type="AlphaFoldDB" id="A0A1S9DCT0"/>